<name>A0A834ILW2_RHYFE</name>
<evidence type="ECO:0000313" key="1">
    <source>
        <dbReference type="EMBL" id="KAF7276417.1"/>
    </source>
</evidence>
<sequence length="68" mass="7500">MDIKEFRVLGTGSEGSYVVGIRKVAARDRPEVPPKQLVALMSCPKLTALPRYFSLTMLPYIGQFVLGS</sequence>
<dbReference type="Proteomes" id="UP000625711">
    <property type="component" value="Unassembled WGS sequence"/>
</dbReference>
<accession>A0A834ILW2</accession>
<dbReference type="EMBL" id="JAACXV010006868">
    <property type="protein sequence ID" value="KAF7276417.1"/>
    <property type="molecule type" value="Genomic_DNA"/>
</dbReference>
<organism evidence="1 2">
    <name type="scientific">Rhynchophorus ferrugineus</name>
    <name type="common">Red palm weevil</name>
    <name type="synonym">Curculio ferrugineus</name>
    <dbReference type="NCBI Taxonomy" id="354439"/>
    <lineage>
        <taxon>Eukaryota</taxon>
        <taxon>Metazoa</taxon>
        <taxon>Ecdysozoa</taxon>
        <taxon>Arthropoda</taxon>
        <taxon>Hexapoda</taxon>
        <taxon>Insecta</taxon>
        <taxon>Pterygota</taxon>
        <taxon>Neoptera</taxon>
        <taxon>Endopterygota</taxon>
        <taxon>Coleoptera</taxon>
        <taxon>Polyphaga</taxon>
        <taxon>Cucujiformia</taxon>
        <taxon>Curculionidae</taxon>
        <taxon>Dryophthorinae</taxon>
        <taxon>Rhynchophorus</taxon>
    </lineage>
</organism>
<proteinExistence type="predicted"/>
<evidence type="ECO:0000313" key="2">
    <source>
        <dbReference type="Proteomes" id="UP000625711"/>
    </source>
</evidence>
<protein>
    <submittedName>
        <fullName evidence="1">Uncharacterized protein</fullName>
    </submittedName>
</protein>
<keyword evidence="2" id="KW-1185">Reference proteome</keyword>
<comment type="caution">
    <text evidence="1">The sequence shown here is derived from an EMBL/GenBank/DDBJ whole genome shotgun (WGS) entry which is preliminary data.</text>
</comment>
<gene>
    <name evidence="1" type="ORF">GWI33_010345</name>
</gene>
<dbReference type="AlphaFoldDB" id="A0A834ILW2"/>
<reference evidence="1" key="1">
    <citation type="submission" date="2020-08" db="EMBL/GenBank/DDBJ databases">
        <title>Genome sequencing and assembly of the red palm weevil Rhynchophorus ferrugineus.</title>
        <authorList>
            <person name="Dias G.B."/>
            <person name="Bergman C.M."/>
            <person name="Manee M."/>
        </authorList>
    </citation>
    <scope>NUCLEOTIDE SEQUENCE</scope>
    <source>
        <strain evidence="1">AA-2017</strain>
        <tissue evidence="1">Whole larva</tissue>
    </source>
</reference>